<sequence length="464" mass="50407">MTEQHIPEAVAQLRKHFASGLTRSDEWRDGQLSALSRMLSDNTALFETALQRDLGKSPVEGVLTELGFLLTEIDHTRAQLRRWMRPTRVRTALALQPASARIVAEPYGVVLVIAPWNYPLMLALSPVIGALSAGNTVVIKPSELAPHTSELLARIVPSYLDHRAVTVIEGAVEETTALLSEKFDYIFYTGNGTVGRIVMTAAAQHLTPVTLELGGKSPVYVDETTDLRQAAQRIAWGKFVNAGQTCVAPDYLLATEPVIQRLTPLLAEAVRSLYGTAAQKNPDYGRIVNTRHTERLAALIDDGTAVVGGGVDVEDLFIEPTVLTDVSRDSEVMAHEIFGPILPMIAVSDLDDAIGYVRSGDKPLALYVFSEDGGTRQRWTDETSSGALAFGVPMAHLMVPDLPFGGVGASGMGAYHGQRSFLTFSHEKAVLSKPLSPDTLRSTIMPPYTAGKETVIRRLLRRIS</sequence>
<keyword evidence="3" id="KW-0520">NAD</keyword>
<feature type="domain" description="Aldehyde dehydrogenase" evidence="8">
    <location>
        <begin position="2"/>
        <end position="430"/>
    </location>
</feature>
<name>A0A543I4A7_9MICO</name>
<dbReference type="InterPro" id="IPR016163">
    <property type="entry name" value="Ald_DH_C"/>
</dbReference>
<evidence type="ECO:0000313" key="10">
    <source>
        <dbReference type="Proteomes" id="UP000318331"/>
    </source>
</evidence>
<dbReference type="GO" id="GO:0004029">
    <property type="term" value="F:aldehyde dehydrogenase (NAD+) activity"/>
    <property type="evidence" value="ECO:0007669"/>
    <property type="project" value="TreeGrafter"/>
</dbReference>
<dbReference type="Proteomes" id="UP000318331">
    <property type="component" value="Unassembled WGS sequence"/>
</dbReference>
<evidence type="ECO:0000256" key="4">
    <source>
        <dbReference type="PIRNR" id="PIRNR036492"/>
    </source>
</evidence>
<dbReference type="GO" id="GO:0006081">
    <property type="term" value="P:aldehyde metabolic process"/>
    <property type="evidence" value="ECO:0007669"/>
    <property type="project" value="InterPro"/>
</dbReference>
<accession>A0A543I4A7</accession>
<dbReference type="FunFam" id="3.40.605.10:FF:000004">
    <property type="entry name" value="Aldehyde dehydrogenase"/>
    <property type="match status" value="1"/>
</dbReference>
<evidence type="ECO:0000256" key="3">
    <source>
        <dbReference type="ARBA" id="ARBA00023027"/>
    </source>
</evidence>
<organism evidence="9 10">
    <name type="scientific">Klugiella xanthotipulae</name>
    <dbReference type="NCBI Taxonomy" id="244735"/>
    <lineage>
        <taxon>Bacteria</taxon>
        <taxon>Bacillati</taxon>
        <taxon>Actinomycetota</taxon>
        <taxon>Actinomycetes</taxon>
        <taxon>Micrococcales</taxon>
        <taxon>Microbacteriaceae</taxon>
        <taxon>Klugiella</taxon>
    </lineage>
</organism>
<evidence type="ECO:0000256" key="2">
    <source>
        <dbReference type="ARBA" id="ARBA00023002"/>
    </source>
</evidence>
<dbReference type="RefSeq" id="WP_141915177.1">
    <property type="nucleotide sequence ID" value="NZ_BAAAYS010000013.1"/>
</dbReference>
<evidence type="ECO:0000256" key="1">
    <source>
        <dbReference type="ARBA" id="ARBA00009986"/>
    </source>
</evidence>
<gene>
    <name evidence="9" type="ORF">FB466_0231</name>
</gene>
<dbReference type="Gene3D" id="3.40.605.10">
    <property type="entry name" value="Aldehyde Dehydrogenase, Chain A, domain 1"/>
    <property type="match status" value="1"/>
</dbReference>
<dbReference type="PANTHER" id="PTHR43570">
    <property type="entry name" value="ALDEHYDE DEHYDROGENASE"/>
    <property type="match status" value="1"/>
</dbReference>
<dbReference type="InterPro" id="IPR016162">
    <property type="entry name" value="Ald_DH_N"/>
</dbReference>
<dbReference type="EMBL" id="VFPN01000001">
    <property type="protein sequence ID" value="TQM65429.1"/>
    <property type="molecule type" value="Genomic_DNA"/>
</dbReference>
<dbReference type="InterPro" id="IPR029510">
    <property type="entry name" value="Ald_DH_CS_GLU"/>
</dbReference>
<dbReference type="InterPro" id="IPR015590">
    <property type="entry name" value="Aldehyde_DH_dom"/>
</dbReference>
<reference evidence="9 10" key="1">
    <citation type="submission" date="2019-06" db="EMBL/GenBank/DDBJ databases">
        <title>Sequencing the genomes of 1000 actinobacteria strains.</title>
        <authorList>
            <person name="Klenk H.-P."/>
        </authorList>
    </citation>
    <scope>NUCLEOTIDE SEQUENCE [LARGE SCALE GENOMIC DNA]</scope>
    <source>
        <strain evidence="9 10">DSM 18031</strain>
    </source>
</reference>
<dbReference type="CDD" id="cd07087">
    <property type="entry name" value="ALDH_F3-13-14_CALDH-like"/>
    <property type="match status" value="1"/>
</dbReference>
<dbReference type="PROSITE" id="PS00687">
    <property type="entry name" value="ALDEHYDE_DEHYDR_GLU"/>
    <property type="match status" value="1"/>
</dbReference>
<dbReference type="PROSITE" id="PS00070">
    <property type="entry name" value="ALDEHYDE_DEHYDR_CYS"/>
    <property type="match status" value="1"/>
</dbReference>
<keyword evidence="10" id="KW-1185">Reference proteome</keyword>
<feature type="active site" evidence="5">
    <location>
        <position position="246"/>
    </location>
</feature>
<evidence type="ECO:0000256" key="6">
    <source>
        <dbReference type="PROSITE-ProRule" id="PRU10007"/>
    </source>
</evidence>
<dbReference type="OrthoDB" id="6882680at2"/>
<comment type="similarity">
    <text evidence="1 4 7">Belongs to the aldehyde dehydrogenase family.</text>
</comment>
<evidence type="ECO:0000259" key="8">
    <source>
        <dbReference type="Pfam" id="PF00171"/>
    </source>
</evidence>
<dbReference type="PANTHER" id="PTHR43570:SF16">
    <property type="entry name" value="ALDEHYDE DEHYDROGENASE TYPE III, ISOFORM Q"/>
    <property type="match status" value="1"/>
</dbReference>
<dbReference type="GO" id="GO:0005737">
    <property type="term" value="C:cytoplasm"/>
    <property type="evidence" value="ECO:0007669"/>
    <property type="project" value="TreeGrafter"/>
</dbReference>
<dbReference type="SUPFAM" id="SSF53720">
    <property type="entry name" value="ALDH-like"/>
    <property type="match status" value="1"/>
</dbReference>
<evidence type="ECO:0000256" key="5">
    <source>
        <dbReference type="PIRSR" id="PIRSR036492-1"/>
    </source>
</evidence>
<feature type="active site" evidence="5 6">
    <location>
        <position position="212"/>
    </location>
</feature>
<dbReference type="Gene3D" id="3.40.309.10">
    <property type="entry name" value="Aldehyde Dehydrogenase, Chain A, domain 2"/>
    <property type="match status" value="1"/>
</dbReference>
<keyword evidence="2 4" id="KW-0560">Oxidoreductase</keyword>
<dbReference type="PIRSF" id="PIRSF036492">
    <property type="entry name" value="ALDH"/>
    <property type="match status" value="1"/>
</dbReference>
<protein>
    <recommendedName>
        <fullName evidence="4">Aldehyde dehydrogenase</fullName>
    </recommendedName>
</protein>
<evidence type="ECO:0000256" key="7">
    <source>
        <dbReference type="RuleBase" id="RU003345"/>
    </source>
</evidence>
<dbReference type="InterPro" id="IPR012394">
    <property type="entry name" value="Aldehyde_DH_NAD(P)"/>
</dbReference>
<comment type="caution">
    <text evidence="9">The sequence shown here is derived from an EMBL/GenBank/DDBJ whole genome shotgun (WGS) entry which is preliminary data.</text>
</comment>
<dbReference type="Pfam" id="PF00171">
    <property type="entry name" value="Aldedh"/>
    <property type="match status" value="1"/>
</dbReference>
<dbReference type="InterPro" id="IPR016161">
    <property type="entry name" value="Ald_DH/histidinol_DH"/>
</dbReference>
<dbReference type="FunFam" id="3.40.309.10:FF:000003">
    <property type="entry name" value="Aldehyde dehydrogenase"/>
    <property type="match status" value="1"/>
</dbReference>
<dbReference type="InterPro" id="IPR016160">
    <property type="entry name" value="Ald_DH_CS_CYS"/>
</dbReference>
<proteinExistence type="inferred from homology"/>
<dbReference type="AlphaFoldDB" id="A0A543I4A7"/>
<evidence type="ECO:0000313" key="9">
    <source>
        <dbReference type="EMBL" id="TQM65429.1"/>
    </source>
</evidence>